<accession>A0A1R2CY58</accession>
<dbReference type="EMBL" id="MPUH01000034">
    <property type="protein sequence ID" value="OMJ93938.1"/>
    <property type="molecule type" value="Genomic_DNA"/>
</dbReference>
<dbReference type="AlphaFoldDB" id="A0A1R2CY58"/>
<gene>
    <name evidence="1" type="ORF">SteCoe_2993</name>
</gene>
<reference evidence="1 2" key="1">
    <citation type="submission" date="2016-11" db="EMBL/GenBank/DDBJ databases">
        <title>The macronuclear genome of Stentor coeruleus: a giant cell with tiny introns.</title>
        <authorList>
            <person name="Slabodnick M."/>
            <person name="Ruby J.G."/>
            <person name="Reiff S.B."/>
            <person name="Swart E.C."/>
            <person name="Gosai S."/>
            <person name="Prabakaran S."/>
            <person name="Witkowska E."/>
            <person name="Larue G.E."/>
            <person name="Fisher S."/>
            <person name="Freeman R.M."/>
            <person name="Gunawardena J."/>
            <person name="Chu W."/>
            <person name="Stover N.A."/>
            <person name="Gregory B.D."/>
            <person name="Nowacki M."/>
            <person name="Derisi J."/>
            <person name="Roy S.W."/>
            <person name="Marshall W.F."/>
            <person name="Sood P."/>
        </authorList>
    </citation>
    <scope>NUCLEOTIDE SEQUENCE [LARGE SCALE GENOMIC DNA]</scope>
    <source>
        <strain evidence="1">WM001</strain>
    </source>
</reference>
<name>A0A1R2CY58_9CILI</name>
<protein>
    <submittedName>
        <fullName evidence="1">Uncharacterized protein</fullName>
    </submittedName>
</protein>
<evidence type="ECO:0000313" key="1">
    <source>
        <dbReference type="EMBL" id="OMJ93938.1"/>
    </source>
</evidence>
<keyword evidence="2" id="KW-1185">Reference proteome</keyword>
<organism evidence="1 2">
    <name type="scientific">Stentor coeruleus</name>
    <dbReference type="NCBI Taxonomy" id="5963"/>
    <lineage>
        <taxon>Eukaryota</taxon>
        <taxon>Sar</taxon>
        <taxon>Alveolata</taxon>
        <taxon>Ciliophora</taxon>
        <taxon>Postciliodesmatophora</taxon>
        <taxon>Heterotrichea</taxon>
        <taxon>Heterotrichida</taxon>
        <taxon>Stentoridae</taxon>
        <taxon>Stentor</taxon>
    </lineage>
</organism>
<comment type="caution">
    <text evidence="1">The sequence shown here is derived from an EMBL/GenBank/DDBJ whole genome shotgun (WGS) entry which is preliminary data.</text>
</comment>
<dbReference type="Proteomes" id="UP000187209">
    <property type="component" value="Unassembled WGS sequence"/>
</dbReference>
<sequence>MEEFGYNTDPSQGVHILLESIINPKSSSNQKQIDKQILNDLEETSFLTENILSIIRQVPKLPKSMPRFPVDLSMINSQLDQINSQLKEISSSLNDLKQSS</sequence>
<evidence type="ECO:0000313" key="2">
    <source>
        <dbReference type="Proteomes" id="UP000187209"/>
    </source>
</evidence>
<proteinExistence type="predicted"/>